<dbReference type="InterPro" id="IPR047264">
    <property type="entry name" value="Cupin_HpaA-like_N"/>
</dbReference>
<proteinExistence type="predicted"/>
<dbReference type="HOGENOM" id="CLU_000445_88_2_5"/>
<evidence type="ECO:0000256" key="2">
    <source>
        <dbReference type="ARBA" id="ARBA00023125"/>
    </source>
</evidence>
<protein>
    <submittedName>
        <fullName evidence="5">Transcriptional regulator, AraC family</fullName>
    </submittedName>
</protein>
<dbReference type="SMART" id="SM00342">
    <property type="entry name" value="HTH_ARAC"/>
    <property type="match status" value="1"/>
</dbReference>
<feature type="domain" description="HTH araC/xylS-type" evidence="4">
    <location>
        <begin position="191"/>
        <end position="289"/>
    </location>
</feature>
<keyword evidence="1" id="KW-0805">Transcription regulation</keyword>
<dbReference type="InterPro" id="IPR003313">
    <property type="entry name" value="AraC-bd"/>
</dbReference>
<dbReference type="SUPFAM" id="SSF51182">
    <property type="entry name" value="RmlC-like cupins"/>
    <property type="match status" value="1"/>
</dbReference>
<dbReference type="STRING" id="279238.Saro_1649"/>
<dbReference type="InterPro" id="IPR009057">
    <property type="entry name" value="Homeodomain-like_sf"/>
</dbReference>
<name>Q2G7T4_NOVAD</name>
<evidence type="ECO:0000256" key="3">
    <source>
        <dbReference type="ARBA" id="ARBA00023163"/>
    </source>
</evidence>
<dbReference type="PANTHER" id="PTHR11019">
    <property type="entry name" value="HTH-TYPE TRANSCRIPTIONAL REGULATOR NIMR"/>
    <property type="match status" value="1"/>
</dbReference>
<accession>Q2G7T4</accession>
<dbReference type="Pfam" id="PF02311">
    <property type="entry name" value="AraC_binding"/>
    <property type="match status" value="1"/>
</dbReference>
<dbReference type="InterPro" id="IPR018060">
    <property type="entry name" value="HTH_AraC"/>
</dbReference>
<dbReference type="AlphaFoldDB" id="Q2G7T4"/>
<organism evidence="5 6">
    <name type="scientific">Novosphingobium aromaticivorans (strain ATCC 700278 / DSM 12444 / CCUG 56034 / CIP 105152 / NBRC 16084 / F199)</name>
    <dbReference type="NCBI Taxonomy" id="279238"/>
    <lineage>
        <taxon>Bacteria</taxon>
        <taxon>Pseudomonadati</taxon>
        <taxon>Pseudomonadota</taxon>
        <taxon>Alphaproteobacteria</taxon>
        <taxon>Sphingomonadales</taxon>
        <taxon>Sphingomonadaceae</taxon>
        <taxon>Novosphingobium</taxon>
    </lineage>
</organism>
<dbReference type="SUPFAM" id="SSF46689">
    <property type="entry name" value="Homeodomain-like"/>
    <property type="match status" value="1"/>
</dbReference>
<evidence type="ECO:0000313" key="5">
    <source>
        <dbReference type="EMBL" id="ABD26089.1"/>
    </source>
</evidence>
<dbReference type="InterPro" id="IPR011051">
    <property type="entry name" value="RmlC_Cupin_sf"/>
</dbReference>
<evidence type="ECO:0000256" key="1">
    <source>
        <dbReference type="ARBA" id="ARBA00023015"/>
    </source>
</evidence>
<dbReference type="GO" id="GO:0003700">
    <property type="term" value="F:DNA-binding transcription factor activity"/>
    <property type="evidence" value="ECO:0007669"/>
    <property type="project" value="InterPro"/>
</dbReference>
<dbReference type="CDD" id="cd06999">
    <property type="entry name" value="cupin_HpaA-like_N"/>
    <property type="match status" value="1"/>
</dbReference>
<dbReference type="PROSITE" id="PS01124">
    <property type="entry name" value="HTH_ARAC_FAMILY_2"/>
    <property type="match status" value="1"/>
</dbReference>
<dbReference type="Proteomes" id="UP000009134">
    <property type="component" value="Chromosome"/>
</dbReference>
<dbReference type="GO" id="GO:0043565">
    <property type="term" value="F:sequence-specific DNA binding"/>
    <property type="evidence" value="ECO:0007669"/>
    <property type="project" value="InterPro"/>
</dbReference>
<dbReference type="Pfam" id="PF12833">
    <property type="entry name" value="HTH_18"/>
    <property type="match status" value="1"/>
</dbReference>
<gene>
    <name evidence="5" type="ordered locus">Saro_1649</name>
</gene>
<dbReference type="Gene3D" id="1.10.10.60">
    <property type="entry name" value="Homeodomain-like"/>
    <property type="match status" value="1"/>
</dbReference>
<sequence length="303" mass="32743">MRTPAFNRYALYGEQGVSLPPEFVHLERIYDRSSVNEWTIEPHAHPHMVQLLLVEEGGMELAGESGRSLLRAPALILVPPSCIHAFRFDPGAEGWVLSLAATLANDPRLAGLLDALPALKGSSKAVPLDGMPAMAARLRWLLADLALRLGQGGQAGPALLAHVAFVLATAGEAASLAEGQGLPDGREPLVARFRTLVEERYRDHWPVTAYASALGTTPSTLTRATRLLAGKAPADMVHDRLLLEAKRNLAFTGATVAQIAYALGFADPAYFARFFKARTGFTASDFRKNRAWTSVEMRDNPPA</sequence>
<keyword evidence="6" id="KW-1185">Reference proteome</keyword>
<evidence type="ECO:0000259" key="4">
    <source>
        <dbReference type="PROSITE" id="PS01124"/>
    </source>
</evidence>
<reference evidence="6" key="1">
    <citation type="submission" date="2006-01" db="EMBL/GenBank/DDBJ databases">
        <title>Complete sequence of Novosphingobium aromaticivorans DSM 12444.</title>
        <authorList>
            <consortium name="US DOE Joint Genome Institute"/>
            <person name="Copeland A."/>
            <person name="Lucas S."/>
            <person name="Lapidus A."/>
            <person name="Barry K."/>
            <person name="Detter J.C."/>
            <person name="Glavina T."/>
            <person name="Hammon N."/>
            <person name="Israni S."/>
            <person name="Pitluck S."/>
            <person name="Chain P."/>
            <person name="Malfatti S."/>
            <person name="Shin M."/>
            <person name="Vergez L."/>
            <person name="Schmutz J."/>
            <person name="Larimer F."/>
            <person name="Land M."/>
            <person name="Kyrpides N."/>
            <person name="Ivanova N."/>
            <person name="Fredrickson J."/>
            <person name="Balkwill D."/>
            <person name="Romine M.F."/>
            <person name="Richardson P."/>
        </authorList>
    </citation>
    <scope>NUCLEOTIDE SEQUENCE [LARGE SCALE GENOMIC DNA]</scope>
    <source>
        <strain evidence="6">ATCC 700278 / DSM 12444 / CCUG 56034 / CIP 105152 / NBRC 16084 / F199</strain>
    </source>
</reference>
<dbReference type="eggNOG" id="COG2207">
    <property type="taxonomic scope" value="Bacteria"/>
</dbReference>
<dbReference type="KEGG" id="nar:Saro_1649"/>
<evidence type="ECO:0000313" key="6">
    <source>
        <dbReference type="Proteomes" id="UP000009134"/>
    </source>
</evidence>
<keyword evidence="2" id="KW-0238">DNA-binding</keyword>
<dbReference type="EMBL" id="CP000248">
    <property type="protein sequence ID" value="ABD26089.1"/>
    <property type="molecule type" value="Genomic_DNA"/>
</dbReference>
<dbReference type="RefSeq" id="WP_011445299.1">
    <property type="nucleotide sequence ID" value="NC_007794.1"/>
</dbReference>
<keyword evidence="3" id="KW-0804">Transcription</keyword>
<dbReference type="PANTHER" id="PTHR11019:SF159">
    <property type="entry name" value="TRANSCRIPTIONAL REGULATOR-RELATED"/>
    <property type="match status" value="1"/>
</dbReference>